<keyword evidence="2" id="KW-1185">Reference proteome</keyword>
<sequence>MTLVKPDDPDTYGELARRLHDDASDSVLTEYRSCFEQARDSARQRLHEPLPEDEFRTQQALAQSAELSIEVLEAVHASLRG</sequence>
<evidence type="ECO:0000313" key="2">
    <source>
        <dbReference type="Proteomes" id="UP000661077"/>
    </source>
</evidence>
<name>A0ABS1X0V8_9GAMM</name>
<dbReference type="Proteomes" id="UP000661077">
    <property type="component" value="Unassembled WGS sequence"/>
</dbReference>
<accession>A0ABS1X0V8</accession>
<reference evidence="1 2" key="1">
    <citation type="journal article" date="2021" name="Int. J. Syst. Evol. Microbiol.">
        <title>Steroidobacter gossypii sp. nov., isolated from soil of cotton cropping field.</title>
        <authorList>
            <person name="Huang R."/>
            <person name="Yang S."/>
            <person name="Zhen C."/>
            <person name="Liu W."/>
        </authorList>
    </citation>
    <scope>NUCLEOTIDE SEQUENCE [LARGE SCALE GENOMIC DNA]</scope>
    <source>
        <strain evidence="1 2">S1-65</strain>
    </source>
</reference>
<dbReference type="RefSeq" id="WP_203168998.1">
    <property type="nucleotide sequence ID" value="NZ_JAEVLS010000004.1"/>
</dbReference>
<gene>
    <name evidence="1" type="ORF">JM946_19280</name>
</gene>
<proteinExistence type="predicted"/>
<comment type="caution">
    <text evidence="1">The sequence shown here is derived from an EMBL/GenBank/DDBJ whole genome shotgun (WGS) entry which is preliminary data.</text>
</comment>
<evidence type="ECO:0000313" key="1">
    <source>
        <dbReference type="EMBL" id="MBM0106883.1"/>
    </source>
</evidence>
<protein>
    <submittedName>
        <fullName evidence="1">Uncharacterized protein</fullName>
    </submittedName>
</protein>
<organism evidence="1 2">
    <name type="scientific">Steroidobacter gossypii</name>
    <dbReference type="NCBI Taxonomy" id="2805490"/>
    <lineage>
        <taxon>Bacteria</taxon>
        <taxon>Pseudomonadati</taxon>
        <taxon>Pseudomonadota</taxon>
        <taxon>Gammaproteobacteria</taxon>
        <taxon>Steroidobacterales</taxon>
        <taxon>Steroidobacteraceae</taxon>
        <taxon>Steroidobacter</taxon>
    </lineage>
</organism>
<dbReference type="EMBL" id="JAEVLS010000004">
    <property type="protein sequence ID" value="MBM0106883.1"/>
    <property type="molecule type" value="Genomic_DNA"/>
</dbReference>